<evidence type="ECO:0000313" key="3">
    <source>
        <dbReference type="Proteomes" id="UP000663861"/>
    </source>
</evidence>
<dbReference type="Proteomes" id="UP000663861">
    <property type="component" value="Unassembled WGS sequence"/>
</dbReference>
<keyword evidence="1" id="KW-1133">Transmembrane helix</keyword>
<accession>A0A8H3HMG8</accession>
<sequence length="166" mass="17801">MEKSQYTITHQPISQAYMSPTCPPPQSQPQGGCCVKNKCHARRLKVLLPALLALLIIASLALWAWCSGGMVDLAADVGSTLWKRQSSTASNGDSPFVKNKLYLIVIFVGLFACLILGILLSAWCCKSSFENPLCCPCYLCACCGGLACLQCISCGLCCEGIDQLDV</sequence>
<organism evidence="2 3">
    <name type="scientific">Rhizoctonia solani</name>
    <dbReference type="NCBI Taxonomy" id="456999"/>
    <lineage>
        <taxon>Eukaryota</taxon>
        <taxon>Fungi</taxon>
        <taxon>Dikarya</taxon>
        <taxon>Basidiomycota</taxon>
        <taxon>Agaricomycotina</taxon>
        <taxon>Agaricomycetes</taxon>
        <taxon>Cantharellales</taxon>
        <taxon>Ceratobasidiaceae</taxon>
        <taxon>Rhizoctonia</taxon>
    </lineage>
</organism>
<dbReference type="EMBL" id="CAJMWY010004179">
    <property type="protein sequence ID" value="CAE6522559.1"/>
    <property type="molecule type" value="Genomic_DNA"/>
</dbReference>
<protein>
    <recommendedName>
        <fullName evidence="4">Transmembrane protein</fullName>
    </recommendedName>
</protein>
<name>A0A8H3HMG8_9AGAM</name>
<feature type="transmembrane region" description="Helical" evidence="1">
    <location>
        <begin position="46"/>
        <end position="65"/>
    </location>
</feature>
<proteinExistence type="predicted"/>
<gene>
    <name evidence="2" type="ORF">RDB_LOCUS158664</name>
</gene>
<feature type="transmembrane region" description="Helical" evidence="1">
    <location>
        <begin position="101"/>
        <end position="123"/>
    </location>
</feature>
<reference evidence="2" key="1">
    <citation type="submission" date="2021-01" db="EMBL/GenBank/DDBJ databases">
        <authorList>
            <person name="Kaushik A."/>
        </authorList>
    </citation>
    <scope>NUCLEOTIDE SEQUENCE</scope>
    <source>
        <strain evidence="2">AG4-RS23</strain>
    </source>
</reference>
<comment type="caution">
    <text evidence="2">The sequence shown here is derived from an EMBL/GenBank/DDBJ whole genome shotgun (WGS) entry which is preliminary data.</text>
</comment>
<keyword evidence="1" id="KW-0812">Transmembrane</keyword>
<evidence type="ECO:0000256" key="1">
    <source>
        <dbReference type="SAM" id="Phobius"/>
    </source>
</evidence>
<evidence type="ECO:0008006" key="4">
    <source>
        <dbReference type="Google" id="ProtNLM"/>
    </source>
</evidence>
<dbReference type="AlphaFoldDB" id="A0A8H3HMG8"/>
<evidence type="ECO:0000313" key="2">
    <source>
        <dbReference type="EMBL" id="CAE6522559.1"/>
    </source>
</evidence>
<keyword evidence="1" id="KW-0472">Membrane</keyword>